<feature type="region of interest" description="Disordered" evidence="3">
    <location>
        <begin position="430"/>
        <end position="493"/>
    </location>
</feature>
<evidence type="ECO:0000259" key="4">
    <source>
        <dbReference type="PROSITE" id="PS50198"/>
    </source>
</evidence>
<dbReference type="PANTHER" id="PTHR47245">
    <property type="entry name" value="PEPTIDYLPROLYL ISOMERASE"/>
    <property type="match status" value="1"/>
</dbReference>
<dbReference type="Gene3D" id="3.10.50.40">
    <property type="match status" value="1"/>
</dbReference>
<evidence type="ECO:0000313" key="5">
    <source>
        <dbReference type="EMBL" id="NBI34002.1"/>
    </source>
</evidence>
<gene>
    <name evidence="5" type="ORF">D1639_02915</name>
</gene>
<dbReference type="InterPro" id="IPR000297">
    <property type="entry name" value="PPIase_PpiC"/>
</dbReference>
<feature type="coiled-coil region" evidence="2">
    <location>
        <begin position="262"/>
        <end position="289"/>
    </location>
</feature>
<dbReference type="PROSITE" id="PS01096">
    <property type="entry name" value="PPIC_PPIASE_1"/>
    <property type="match status" value="1"/>
</dbReference>
<evidence type="ECO:0000256" key="2">
    <source>
        <dbReference type="SAM" id="Coils"/>
    </source>
</evidence>
<dbReference type="InterPro" id="IPR027304">
    <property type="entry name" value="Trigger_fact/SurA_dom_sf"/>
</dbReference>
<keyword evidence="2" id="KW-0175">Coiled coil</keyword>
<dbReference type="Gene3D" id="1.10.4030.10">
    <property type="entry name" value="Porin chaperone SurA, peptide-binding domain"/>
    <property type="match status" value="1"/>
</dbReference>
<dbReference type="SUPFAM" id="SSF109998">
    <property type="entry name" value="Triger factor/SurA peptide-binding domain-like"/>
    <property type="match status" value="1"/>
</dbReference>
<proteinExistence type="predicted"/>
<comment type="caution">
    <text evidence="5">The sequence shown here is derived from an EMBL/GenBank/DDBJ whole genome shotgun (WGS) entry which is preliminary data.</text>
</comment>
<sequence length="493" mass="51658">MGKMYTKRLGFLGIAALSGLGGPSSRVYGTREGIASMKNLRRLKVAGLTAMAVALGGCLYACGGNNGGDGGDGIENTSQGTAATVSVEVNGVSKSGVVGEKAVTDYVADFRTDTGLESDEAWAEWMVTNGYTPETVRDDVVNYYVRELLLDYAAEAYNVSVTDEEVAEQLDLAKSQFESDEAWAAALEASNLTEETYMEEVIRPNLLQQKLSAELETQESAGAEPVDEDAQVLELANANADYIDGAKRSSHILFLTKDESGNDLSAEQKAELREEAEDLLAQLQAGEIEFADAAAQYSDDSSSTSGGDVGYDKLGGGFVTAYQDALDELSVGEMSGVVETDYGYHIILCTDELSVPAGGYTSVDQIPADLLSSLQGQVSSSASTFDFYTWFANLQEAAVIEISPMPEGLPYDIDLSAYNVSSADDVTLTAPETTDDTTTQGEPAQTEGPEPAADGEPKADGSEPADSAGPDAADEDAAANGAGAQGNAGTNNQ</sequence>
<dbReference type="GO" id="GO:0003755">
    <property type="term" value="F:peptidyl-prolyl cis-trans isomerase activity"/>
    <property type="evidence" value="ECO:0007669"/>
    <property type="project" value="UniProtKB-KW"/>
</dbReference>
<evidence type="ECO:0000256" key="1">
    <source>
        <dbReference type="PROSITE-ProRule" id="PRU00278"/>
    </source>
</evidence>
<dbReference type="InterPro" id="IPR046357">
    <property type="entry name" value="PPIase_dom_sf"/>
</dbReference>
<dbReference type="SUPFAM" id="SSF54534">
    <property type="entry name" value="FKBP-like"/>
    <property type="match status" value="1"/>
</dbReference>
<reference evidence="5" key="1">
    <citation type="submission" date="2018-08" db="EMBL/GenBank/DDBJ databases">
        <title>Murine metabolic-syndrome-specific gut microbial biobank.</title>
        <authorList>
            <person name="Liu C."/>
        </authorList>
    </citation>
    <scope>NUCLEOTIDE SEQUENCE [LARGE SCALE GENOMIC DNA]</scope>
    <source>
        <strain evidence="5">Z82</strain>
    </source>
</reference>
<name>A0A7C9JIP4_9BACT</name>
<feature type="compositionally biased region" description="Low complexity" evidence="3">
    <location>
        <begin position="478"/>
        <end position="493"/>
    </location>
</feature>
<dbReference type="PANTHER" id="PTHR47245:SF2">
    <property type="entry name" value="PEPTIDYL-PROLYL CIS-TRANS ISOMERASE HP_0175-RELATED"/>
    <property type="match status" value="1"/>
</dbReference>
<dbReference type="EMBL" id="QWKH01000011">
    <property type="protein sequence ID" value="NBI34002.1"/>
    <property type="molecule type" value="Genomic_DNA"/>
</dbReference>
<dbReference type="Pfam" id="PF13624">
    <property type="entry name" value="SurA_N_3"/>
    <property type="match status" value="1"/>
</dbReference>
<keyword evidence="1" id="KW-0413">Isomerase</keyword>
<dbReference type="AlphaFoldDB" id="A0A7C9JIP4"/>
<accession>A0A7C9JIP4</accession>
<organism evidence="5">
    <name type="scientific">Muribaculaceae bacterium Z82</name>
    <dbReference type="NCBI Taxonomy" id="2304548"/>
    <lineage>
        <taxon>Bacteria</taxon>
        <taxon>Pseudomonadati</taxon>
        <taxon>Bacteroidota</taxon>
        <taxon>Bacteroidia</taxon>
        <taxon>Bacteroidales</taxon>
        <taxon>Muribaculaceae</taxon>
    </lineage>
</organism>
<protein>
    <recommendedName>
        <fullName evidence="4">PpiC domain-containing protein</fullName>
    </recommendedName>
</protein>
<dbReference type="PROSITE" id="PS50198">
    <property type="entry name" value="PPIC_PPIASE_2"/>
    <property type="match status" value="1"/>
</dbReference>
<evidence type="ECO:0000256" key="3">
    <source>
        <dbReference type="SAM" id="MobiDB-lite"/>
    </source>
</evidence>
<keyword evidence="1" id="KW-0697">Rotamase</keyword>
<dbReference type="InterPro" id="IPR023058">
    <property type="entry name" value="PPIase_PpiC_CS"/>
</dbReference>
<feature type="domain" description="PpiC" evidence="4">
    <location>
        <begin position="244"/>
        <end position="351"/>
    </location>
</feature>
<dbReference type="InterPro" id="IPR050245">
    <property type="entry name" value="PrsA_foldase"/>
</dbReference>
<dbReference type="Pfam" id="PF00639">
    <property type="entry name" value="Rotamase"/>
    <property type="match status" value="1"/>
</dbReference>